<evidence type="ECO:0000256" key="1">
    <source>
        <dbReference type="ARBA" id="ARBA00022448"/>
    </source>
</evidence>
<dbReference type="AlphaFoldDB" id="A0AA88GV30"/>
<dbReference type="PANTHER" id="PTHR45663">
    <property type="entry name" value="GEO12009P1"/>
    <property type="match status" value="1"/>
</dbReference>
<dbReference type="EMBL" id="PYSW02000015">
    <property type="protein sequence ID" value="KAG2386684.1"/>
    <property type="molecule type" value="Genomic_DNA"/>
</dbReference>
<dbReference type="InterPro" id="IPR017937">
    <property type="entry name" value="Thioredoxin_CS"/>
</dbReference>
<evidence type="ECO:0000259" key="4">
    <source>
        <dbReference type="PROSITE" id="PS51352"/>
    </source>
</evidence>
<dbReference type="Pfam" id="PF00085">
    <property type="entry name" value="Thioredoxin"/>
    <property type="match status" value="1"/>
</dbReference>
<keyword evidence="2" id="KW-0249">Electron transport</keyword>
<dbReference type="PANTHER" id="PTHR45663:SF11">
    <property type="entry name" value="GEO12009P1"/>
    <property type="match status" value="1"/>
</dbReference>
<proteinExistence type="predicted"/>
<accession>A0AA88GV30</accession>
<keyword evidence="3" id="KW-1015">Disulfide bond</keyword>
<comment type="caution">
    <text evidence="5">The sequence shown here is derived from an EMBL/GenBank/DDBJ whole genome shotgun (WGS) entry which is preliminary data.</text>
</comment>
<evidence type="ECO:0000313" key="6">
    <source>
        <dbReference type="Proteomes" id="UP000816034"/>
    </source>
</evidence>
<dbReference type="SUPFAM" id="SSF52833">
    <property type="entry name" value="Thioredoxin-like"/>
    <property type="match status" value="1"/>
</dbReference>
<keyword evidence="1" id="KW-0813">Transport</keyword>
<protein>
    <recommendedName>
        <fullName evidence="4">Thioredoxin domain-containing protein</fullName>
    </recommendedName>
</protein>
<dbReference type="RefSeq" id="XP_044550676.1">
    <property type="nucleotide sequence ID" value="XM_044691845.1"/>
</dbReference>
<gene>
    <name evidence="5" type="ORF">C9374_002428</name>
</gene>
<dbReference type="PRINTS" id="PR00421">
    <property type="entry name" value="THIOREDOXIN"/>
</dbReference>
<evidence type="ECO:0000256" key="3">
    <source>
        <dbReference type="ARBA" id="ARBA00023157"/>
    </source>
</evidence>
<sequence length="160" mass="17688">MFKQVLKSSSSSALLFKNAQCLGMKSILSHQSRFYATAASKHIIPIKTEEEFENYLTTMKVPTIIDVYADWCGPCKMLSPILQSVIEDLRGHVQLVTINSDQSPELASALDVEALPTLIFVQPGPKFVYKHVGLADKANINTLVKKHLGVDFANVIKNTP</sequence>
<evidence type="ECO:0000313" key="5">
    <source>
        <dbReference type="EMBL" id="KAG2386684.1"/>
    </source>
</evidence>
<dbReference type="CDD" id="cd02947">
    <property type="entry name" value="TRX_family"/>
    <property type="match status" value="1"/>
</dbReference>
<dbReference type="GeneID" id="68094884"/>
<organism evidence="5 6">
    <name type="scientific">Naegleria lovaniensis</name>
    <name type="common">Amoeba</name>
    <dbReference type="NCBI Taxonomy" id="51637"/>
    <lineage>
        <taxon>Eukaryota</taxon>
        <taxon>Discoba</taxon>
        <taxon>Heterolobosea</taxon>
        <taxon>Tetramitia</taxon>
        <taxon>Eutetramitia</taxon>
        <taxon>Vahlkampfiidae</taxon>
        <taxon>Naegleria</taxon>
    </lineage>
</organism>
<dbReference type="Gene3D" id="3.40.30.10">
    <property type="entry name" value="Glutaredoxin"/>
    <property type="match status" value="1"/>
</dbReference>
<dbReference type="Proteomes" id="UP000816034">
    <property type="component" value="Unassembled WGS sequence"/>
</dbReference>
<evidence type="ECO:0000256" key="2">
    <source>
        <dbReference type="ARBA" id="ARBA00022982"/>
    </source>
</evidence>
<dbReference type="GO" id="GO:0005737">
    <property type="term" value="C:cytoplasm"/>
    <property type="evidence" value="ECO:0007669"/>
    <property type="project" value="TreeGrafter"/>
</dbReference>
<dbReference type="PROSITE" id="PS51352">
    <property type="entry name" value="THIOREDOXIN_2"/>
    <property type="match status" value="1"/>
</dbReference>
<dbReference type="InterPro" id="IPR013766">
    <property type="entry name" value="Thioredoxin_domain"/>
</dbReference>
<dbReference type="PROSITE" id="PS00194">
    <property type="entry name" value="THIOREDOXIN_1"/>
    <property type="match status" value="1"/>
</dbReference>
<name>A0AA88GV30_NAELO</name>
<feature type="domain" description="Thioredoxin" evidence="4">
    <location>
        <begin position="25"/>
        <end position="149"/>
    </location>
</feature>
<dbReference type="GO" id="GO:0015035">
    <property type="term" value="F:protein-disulfide reductase activity"/>
    <property type="evidence" value="ECO:0007669"/>
    <property type="project" value="TreeGrafter"/>
</dbReference>
<keyword evidence="6" id="KW-1185">Reference proteome</keyword>
<reference evidence="5 6" key="1">
    <citation type="journal article" date="2018" name="BMC Genomics">
        <title>The genome of Naegleria lovaniensis, the basis for a comparative approach to unravel pathogenicity factors of the human pathogenic amoeba N. fowleri.</title>
        <authorList>
            <person name="Liechti N."/>
            <person name="Schurch N."/>
            <person name="Bruggmann R."/>
            <person name="Wittwer M."/>
        </authorList>
    </citation>
    <scope>NUCLEOTIDE SEQUENCE [LARGE SCALE GENOMIC DNA]</scope>
    <source>
        <strain evidence="5 6">ATCC 30569</strain>
    </source>
</reference>
<dbReference type="InterPro" id="IPR036249">
    <property type="entry name" value="Thioredoxin-like_sf"/>
</dbReference>